<dbReference type="InterPro" id="IPR020843">
    <property type="entry name" value="ER"/>
</dbReference>
<evidence type="ECO:0000256" key="6">
    <source>
        <dbReference type="SAM" id="Phobius"/>
    </source>
</evidence>
<evidence type="ECO:0000256" key="4">
    <source>
        <dbReference type="ARBA" id="ARBA00023002"/>
    </source>
</evidence>
<protein>
    <recommendedName>
        <fullName evidence="7">Enoyl reductase (ER) domain-containing protein</fullName>
    </recommendedName>
</protein>
<evidence type="ECO:0000313" key="9">
    <source>
        <dbReference type="Proteomes" id="UP000326336"/>
    </source>
</evidence>
<dbReference type="InterPro" id="IPR013154">
    <property type="entry name" value="ADH-like_N"/>
</dbReference>
<dbReference type="SUPFAM" id="SSF51735">
    <property type="entry name" value="NAD(P)-binding Rossmann-fold domains"/>
    <property type="match status" value="1"/>
</dbReference>
<name>A0A5N5RDR7_9BIFI</name>
<dbReference type="Pfam" id="PF00107">
    <property type="entry name" value="ADH_zinc_N"/>
    <property type="match status" value="1"/>
</dbReference>
<evidence type="ECO:0000256" key="2">
    <source>
        <dbReference type="ARBA" id="ARBA00022723"/>
    </source>
</evidence>
<dbReference type="PROSITE" id="PS00059">
    <property type="entry name" value="ADH_ZINC"/>
    <property type="match status" value="1"/>
</dbReference>
<dbReference type="EMBL" id="RQSP01000045">
    <property type="protein sequence ID" value="KAB5605424.1"/>
    <property type="molecule type" value="Genomic_DNA"/>
</dbReference>
<evidence type="ECO:0000256" key="5">
    <source>
        <dbReference type="RuleBase" id="RU361277"/>
    </source>
</evidence>
<dbReference type="InterPro" id="IPR036291">
    <property type="entry name" value="NAD(P)-bd_dom_sf"/>
</dbReference>
<keyword evidence="6" id="KW-1133">Transmembrane helix</keyword>
<dbReference type="RefSeq" id="WP_151917454.1">
    <property type="nucleotide sequence ID" value="NZ_RQSP01000045.1"/>
</dbReference>
<organism evidence="8 9">
    <name type="scientific">Bifidobacterium jacchi</name>
    <dbReference type="NCBI Taxonomy" id="2490545"/>
    <lineage>
        <taxon>Bacteria</taxon>
        <taxon>Bacillati</taxon>
        <taxon>Actinomycetota</taxon>
        <taxon>Actinomycetes</taxon>
        <taxon>Bifidobacteriales</taxon>
        <taxon>Bifidobacteriaceae</taxon>
        <taxon>Bifidobacterium</taxon>
    </lineage>
</organism>
<dbReference type="PANTHER" id="PTHR43401:SF2">
    <property type="entry name" value="L-THREONINE 3-DEHYDROGENASE"/>
    <property type="match status" value="1"/>
</dbReference>
<gene>
    <name evidence="8" type="ORF">EHS19_09200</name>
</gene>
<keyword evidence="3 5" id="KW-0862">Zinc</keyword>
<evidence type="ECO:0000256" key="3">
    <source>
        <dbReference type="ARBA" id="ARBA00022833"/>
    </source>
</evidence>
<comment type="similarity">
    <text evidence="5">Belongs to the zinc-containing alcohol dehydrogenase family.</text>
</comment>
<dbReference type="Pfam" id="PF08240">
    <property type="entry name" value="ADH_N"/>
    <property type="match status" value="1"/>
</dbReference>
<feature type="transmembrane region" description="Helical" evidence="6">
    <location>
        <begin position="187"/>
        <end position="213"/>
    </location>
</feature>
<dbReference type="PANTHER" id="PTHR43401">
    <property type="entry name" value="L-THREONINE 3-DEHYDROGENASE"/>
    <property type="match status" value="1"/>
</dbReference>
<dbReference type="AlphaFoldDB" id="A0A5N5RDR7"/>
<dbReference type="GO" id="GO:0008270">
    <property type="term" value="F:zinc ion binding"/>
    <property type="evidence" value="ECO:0007669"/>
    <property type="project" value="InterPro"/>
</dbReference>
<evidence type="ECO:0000259" key="7">
    <source>
        <dbReference type="SMART" id="SM00829"/>
    </source>
</evidence>
<dbReference type="Gene3D" id="3.90.180.10">
    <property type="entry name" value="Medium-chain alcohol dehydrogenases, catalytic domain"/>
    <property type="match status" value="1"/>
</dbReference>
<dbReference type="InterPro" id="IPR002328">
    <property type="entry name" value="ADH_Zn_CS"/>
</dbReference>
<dbReference type="OrthoDB" id="3567264at2"/>
<accession>A0A5N5RDR7</accession>
<comment type="caution">
    <text evidence="8">The sequence shown here is derived from an EMBL/GenBank/DDBJ whole genome shotgun (WGS) entry which is preliminary data.</text>
</comment>
<dbReference type="SMART" id="SM00829">
    <property type="entry name" value="PKS_ER"/>
    <property type="match status" value="1"/>
</dbReference>
<dbReference type="InterPro" id="IPR013149">
    <property type="entry name" value="ADH-like_C"/>
</dbReference>
<dbReference type="Proteomes" id="UP000326336">
    <property type="component" value="Unassembled WGS sequence"/>
</dbReference>
<comment type="cofactor">
    <cofactor evidence="1 5">
        <name>Zn(2+)</name>
        <dbReference type="ChEBI" id="CHEBI:29105"/>
    </cofactor>
</comment>
<dbReference type="InterPro" id="IPR011032">
    <property type="entry name" value="GroES-like_sf"/>
</dbReference>
<keyword evidence="2 5" id="KW-0479">Metal-binding</keyword>
<dbReference type="SUPFAM" id="SSF50129">
    <property type="entry name" value="GroES-like"/>
    <property type="match status" value="1"/>
</dbReference>
<reference evidence="8 9" key="1">
    <citation type="journal article" date="2019" name="Int. J. Syst. Evol. Microbiol.">
        <title>Bifidobacterium jacchi sp. nov., isolated from the faeces of a baby common marmoset (Callithrix jacchus).</title>
        <authorList>
            <person name="Modesto M."/>
            <person name="Watanabe K."/>
            <person name="Arita M."/>
            <person name="Satti M."/>
            <person name="Oki K."/>
            <person name="Sciavilla P."/>
            <person name="Patavino C."/>
            <person name="Camma C."/>
            <person name="Michelini S."/>
            <person name="Sgorbati B."/>
            <person name="Mattarelli P."/>
        </authorList>
    </citation>
    <scope>NUCLEOTIDE SEQUENCE [LARGE SCALE GENOMIC DNA]</scope>
    <source>
        <strain evidence="8 9">MRM 9.3</strain>
    </source>
</reference>
<keyword evidence="4" id="KW-0560">Oxidoreductase</keyword>
<dbReference type="InterPro" id="IPR050129">
    <property type="entry name" value="Zn_alcohol_dh"/>
</dbReference>
<dbReference type="Gene3D" id="3.40.50.720">
    <property type="entry name" value="NAD(P)-binding Rossmann-like Domain"/>
    <property type="match status" value="1"/>
</dbReference>
<keyword evidence="6" id="KW-0472">Membrane</keyword>
<keyword evidence="6" id="KW-0812">Transmembrane</keyword>
<keyword evidence="9" id="KW-1185">Reference proteome</keyword>
<proteinExistence type="inferred from homology"/>
<evidence type="ECO:0000313" key="8">
    <source>
        <dbReference type="EMBL" id="KAB5605424.1"/>
    </source>
</evidence>
<sequence length="367" mass="39622">MSDAAERADQTIHIPIPDVLPETNHVGVYHGPDDIRVEERPMPVIGPGDVLVRTSSAALCAGEAMPWYHASPQGKTLGHEVVGVVARVGESVTRFKPGDRIFAHHHFGRMLSHQSLRGHFTIDPYYKSVRFDPGSIADYFRLPAQLVEGDSFIVPDSLSDDAVVTIEPWSCVLGGLKVCGIQPGDTVLVIGAGFMGVGFAVLAPLFGAGRVIVSDFNPWRRAKALELGANAVIDPSAGDVAEQLRALNDGLLADVVVEAVPNAKVYAQARELVEPGGTLHLAAPGAPGTDWVQDSARAYFDEVTVTSKYSADHHDTFQYFRLLKAGRIDPSGAITHHFPLSKLPEAFKLLEDADKSLKIVLRPDDLF</sequence>
<feature type="domain" description="Enoyl reductase (ER)" evidence="7">
    <location>
        <begin position="31"/>
        <end position="361"/>
    </location>
</feature>
<evidence type="ECO:0000256" key="1">
    <source>
        <dbReference type="ARBA" id="ARBA00001947"/>
    </source>
</evidence>
<dbReference type="GO" id="GO:0016491">
    <property type="term" value="F:oxidoreductase activity"/>
    <property type="evidence" value="ECO:0007669"/>
    <property type="project" value="UniProtKB-KW"/>
</dbReference>